<proteinExistence type="predicted"/>
<keyword evidence="1" id="KW-0472">Membrane</keyword>
<keyword evidence="1" id="KW-1133">Transmembrane helix</keyword>
<name>A0A1M5A3T7_9GAMM</name>
<evidence type="ECO:0000313" key="3">
    <source>
        <dbReference type="Proteomes" id="UP000184346"/>
    </source>
</evidence>
<keyword evidence="3" id="KW-1185">Reference proteome</keyword>
<accession>A0A1M5A3T7</accession>
<reference evidence="2 3" key="1">
    <citation type="submission" date="2016-11" db="EMBL/GenBank/DDBJ databases">
        <authorList>
            <person name="Jaros S."/>
            <person name="Januszkiewicz K."/>
            <person name="Wedrychowicz H."/>
        </authorList>
    </citation>
    <scope>NUCLEOTIDE SEQUENCE [LARGE SCALE GENOMIC DNA]</scope>
    <source>
        <strain evidence="2 3">DSM 19980</strain>
    </source>
</reference>
<keyword evidence="1" id="KW-0812">Transmembrane</keyword>
<organism evidence="2 3">
    <name type="scientific">Modicisalibacter ilicicola DSM 19980</name>
    <dbReference type="NCBI Taxonomy" id="1121942"/>
    <lineage>
        <taxon>Bacteria</taxon>
        <taxon>Pseudomonadati</taxon>
        <taxon>Pseudomonadota</taxon>
        <taxon>Gammaproteobacteria</taxon>
        <taxon>Oceanospirillales</taxon>
        <taxon>Halomonadaceae</taxon>
        <taxon>Modicisalibacter</taxon>
    </lineage>
</organism>
<sequence>MAGTLYVYLLGGMFALIFSNIAVWLYVAFFKLSQVEKHLSNCQLVENNRRIWGGGPFGRMYRLMQISSMLLFPKPIVKNGEADLEDIQNLPISLRRWVRIPFNVGLALSIYHVRAMGLGQICWLA</sequence>
<evidence type="ECO:0000256" key="1">
    <source>
        <dbReference type="SAM" id="Phobius"/>
    </source>
</evidence>
<dbReference type="EMBL" id="FQUJ01000008">
    <property type="protein sequence ID" value="SHF24980.1"/>
    <property type="molecule type" value="Genomic_DNA"/>
</dbReference>
<protein>
    <submittedName>
        <fullName evidence="2">Uncharacterized protein</fullName>
    </submittedName>
</protein>
<feature type="transmembrane region" description="Helical" evidence="1">
    <location>
        <begin position="6"/>
        <end position="29"/>
    </location>
</feature>
<dbReference type="RefSeq" id="WP_072822676.1">
    <property type="nucleotide sequence ID" value="NZ_FQUJ01000008.1"/>
</dbReference>
<gene>
    <name evidence="2" type="ORF">SAMN02745148_02175</name>
</gene>
<dbReference type="Proteomes" id="UP000184346">
    <property type="component" value="Unassembled WGS sequence"/>
</dbReference>
<dbReference type="OrthoDB" id="7019152at2"/>
<evidence type="ECO:0000313" key="2">
    <source>
        <dbReference type="EMBL" id="SHF24980.1"/>
    </source>
</evidence>
<dbReference type="AlphaFoldDB" id="A0A1M5A3T7"/>